<reference evidence="6" key="1">
    <citation type="submission" date="2022-07" db="EMBL/GenBank/DDBJ databases">
        <authorList>
            <person name="Macas J."/>
            <person name="Novak P."/>
            <person name="Neumann P."/>
        </authorList>
    </citation>
    <scope>NUCLEOTIDE SEQUENCE</scope>
</reference>
<dbReference type="Proteomes" id="UP001152523">
    <property type="component" value="Unassembled WGS sequence"/>
</dbReference>
<evidence type="ECO:0000256" key="3">
    <source>
        <dbReference type="ARBA" id="ARBA00022833"/>
    </source>
</evidence>
<dbReference type="InterPro" id="IPR013083">
    <property type="entry name" value="Znf_RING/FYVE/PHD"/>
</dbReference>
<evidence type="ECO:0000313" key="6">
    <source>
        <dbReference type="EMBL" id="CAH9143076.1"/>
    </source>
</evidence>
<sequence length="316" mass="35990">MEGRTTMEWRWNLDIDTEDDPDLERSLVSIYLDGNASYEKTWWIMAESGRGNKKLLYKIEDYVDVCDKCVENIDLKKILHGGTEEEQEEFITLITEKVLSPLEPAVCWGGLRCFARVLLTECRDQLNDKLSLINNNCSKLFWFGVGVSIHLSLILTVKDLISLEECLRQGDPDSFDVYGPSSPMPLPMIVPNGYDFYQLGGDEEEGEEEKRCAICFENYGSSSSEIAMVRLQCLDDELLPAPGEHLHEATGAMLLPCDHIFHVNCISNWLLRSPSHCHTCPLCRFSVPSRPLVLSLLHFFPLKVMNSNLEYIKLEC</sequence>
<evidence type="ECO:0000256" key="4">
    <source>
        <dbReference type="PROSITE-ProRule" id="PRU00175"/>
    </source>
</evidence>
<dbReference type="GO" id="GO:0061630">
    <property type="term" value="F:ubiquitin protein ligase activity"/>
    <property type="evidence" value="ECO:0007669"/>
    <property type="project" value="TreeGrafter"/>
</dbReference>
<keyword evidence="2 4" id="KW-0863">Zinc-finger</keyword>
<keyword evidence="7" id="KW-1185">Reference proteome</keyword>
<evidence type="ECO:0000256" key="2">
    <source>
        <dbReference type="ARBA" id="ARBA00022771"/>
    </source>
</evidence>
<dbReference type="InterPro" id="IPR001841">
    <property type="entry name" value="Znf_RING"/>
</dbReference>
<comment type="caution">
    <text evidence="6">The sequence shown here is derived from an EMBL/GenBank/DDBJ whole genome shotgun (WGS) entry which is preliminary data.</text>
</comment>
<dbReference type="Gene3D" id="3.30.40.10">
    <property type="entry name" value="Zinc/RING finger domain, C3HC4 (zinc finger)"/>
    <property type="match status" value="1"/>
</dbReference>
<evidence type="ECO:0000259" key="5">
    <source>
        <dbReference type="PROSITE" id="PS50089"/>
    </source>
</evidence>
<feature type="domain" description="RING-type" evidence="5">
    <location>
        <begin position="212"/>
        <end position="284"/>
    </location>
</feature>
<evidence type="ECO:0000256" key="1">
    <source>
        <dbReference type="ARBA" id="ARBA00022723"/>
    </source>
</evidence>
<dbReference type="GO" id="GO:0012505">
    <property type="term" value="C:endomembrane system"/>
    <property type="evidence" value="ECO:0007669"/>
    <property type="project" value="TreeGrafter"/>
</dbReference>
<keyword evidence="1" id="KW-0479">Metal-binding</keyword>
<dbReference type="GO" id="GO:0008270">
    <property type="term" value="F:zinc ion binding"/>
    <property type="evidence" value="ECO:0007669"/>
    <property type="project" value="UniProtKB-KW"/>
</dbReference>
<dbReference type="SMART" id="SM00184">
    <property type="entry name" value="RING"/>
    <property type="match status" value="1"/>
</dbReference>
<organism evidence="6 7">
    <name type="scientific">Cuscuta epithymum</name>
    <dbReference type="NCBI Taxonomy" id="186058"/>
    <lineage>
        <taxon>Eukaryota</taxon>
        <taxon>Viridiplantae</taxon>
        <taxon>Streptophyta</taxon>
        <taxon>Embryophyta</taxon>
        <taxon>Tracheophyta</taxon>
        <taxon>Spermatophyta</taxon>
        <taxon>Magnoliopsida</taxon>
        <taxon>eudicotyledons</taxon>
        <taxon>Gunneridae</taxon>
        <taxon>Pentapetalae</taxon>
        <taxon>asterids</taxon>
        <taxon>lamiids</taxon>
        <taxon>Solanales</taxon>
        <taxon>Convolvulaceae</taxon>
        <taxon>Cuscuteae</taxon>
        <taxon>Cuscuta</taxon>
        <taxon>Cuscuta subgen. Cuscuta</taxon>
    </lineage>
</organism>
<dbReference type="EMBL" id="CAMAPF010001048">
    <property type="protein sequence ID" value="CAH9143076.1"/>
    <property type="molecule type" value="Genomic_DNA"/>
</dbReference>
<dbReference type="AlphaFoldDB" id="A0AAV0G5F7"/>
<proteinExistence type="predicted"/>
<dbReference type="InterPro" id="IPR050731">
    <property type="entry name" value="HRD1_E3_ubiq-ligases"/>
</dbReference>
<dbReference type="GO" id="GO:0043161">
    <property type="term" value="P:proteasome-mediated ubiquitin-dependent protein catabolic process"/>
    <property type="evidence" value="ECO:0007669"/>
    <property type="project" value="TreeGrafter"/>
</dbReference>
<protein>
    <recommendedName>
        <fullName evidence="5">RING-type domain-containing protein</fullName>
    </recommendedName>
</protein>
<dbReference type="Pfam" id="PF13639">
    <property type="entry name" value="zf-RING_2"/>
    <property type="match status" value="1"/>
</dbReference>
<evidence type="ECO:0000313" key="7">
    <source>
        <dbReference type="Proteomes" id="UP001152523"/>
    </source>
</evidence>
<dbReference type="PANTHER" id="PTHR22763:SF192">
    <property type="entry name" value="RING-TYPE DOMAIN-CONTAINING PROTEIN"/>
    <property type="match status" value="1"/>
</dbReference>
<keyword evidence="3" id="KW-0862">Zinc</keyword>
<dbReference type="PANTHER" id="PTHR22763">
    <property type="entry name" value="RING ZINC FINGER PROTEIN"/>
    <property type="match status" value="1"/>
</dbReference>
<gene>
    <name evidence="6" type="ORF">CEPIT_LOCUS40386</name>
</gene>
<dbReference type="SUPFAM" id="SSF57850">
    <property type="entry name" value="RING/U-box"/>
    <property type="match status" value="1"/>
</dbReference>
<name>A0AAV0G5F7_9ASTE</name>
<accession>A0AAV0G5F7</accession>
<dbReference type="PROSITE" id="PS50089">
    <property type="entry name" value="ZF_RING_2"/>
    <property type="match status" value="1"/>
</dbReference>